<dbReference type="AlphaFoldDB" id="A0A2N5PHQ7"/>
<sequence>MPQIIENFFENNIFTFQSYGCDCVEDIEHTAPGMPPLKTYKFQSDTEKPLLFGYRAKTGLSRIAANGTTEEDNILGSLIALPTKKPSDLYSFFKRNGFLFPVSSSEYERIDAALLYEFILRIKATVELMTAVNEIHKDYNKIAHLTFYLMLSEQLQIDMASLPKVYTTCKHSFLDTLSKAVSLPLGWERQQEAFEKDTYTVVDTIKAPSYELNINEYNNILSGTCIDGAISITPLYRQITQLYCNYNGTDIERKTIDFLFHLHHDFSQLRTCDMVDGLTFFAPTDLSTMSNEMKSTLIEIARFVLGEEINANLSGIYPVYDVQTMSPSWKVDSLLSAIYFSMFYLKPDLELYRQCANPRCQKYFLVKTTSTRTKFCSSECCNRVTQDRYRKKKRELGK</sequence>
<evidence type="ECO:0000259" key="1">
    <source>
        <dbReference type="Pfam" id="PF11706"/>
    </source>
</evidence>
<dbReference type="InterPro" id="IPR021005">
    <property type="entry name" value="Znf_CGNR"/>
</dbReference>
<feature type="domain" description="Zinc finger CGNR" evidence="1">
    <location>
        <begin position="353"/>
        <end position="393"/>
    </location>
</feature>
<gene>
    <name evidence="2" type="ORF">CDL23_09470</name>
</gene>
<proteinExistence type="predicted"/>
<dbReference type="EMBL" id="NIHT01000013">
    <property type="protein sequence ID" value="PLT74647.1"/>
    <property type="molecule type" value="Genomic_DNA"/>
</dbReference>
<dbReference type="SUPFAM" id="SSF160904">
    <property type="entry name" value="Jann2411-like"/>
    <property type="match status" value="1"/>
</dbReference>
<protein>
    <recommendedName>
        <fullName evidence="1">Zinc finger CGNR domain-containing protein</fullName>
    </recommendedName>
</protein>
<dbReference type="Gene3D" id="1.10.3300.10">
    <property type="entry name" value="Jann2411-like domain"/>
    <property type="match status" value="1"/>
</dbReference>
<dbReference type="InterPro" id="IPR023286">
    <property type="entry name" value="ABATE_dom_sf"/>
</dbReference>
<dbReference type="Proteomes" id="UP000235093">
    <property type="component" value="Unassembled WGS sequence"/>
</dbReference>
<evidence type="ECO:0000313" key="3">
    <source>
        <dbReference type="Proteomes" id="UP000235093"/>
    </source>
</evidence>
<dbReference type="RefSeq" id="WP_101884049.1">
    <property type="nucleotide sequence ID" value="NZ_JAPRAW010000006.1"/>
</dbReference>
<name>A0A2N5PHQ7_MEDGN</name>
<dbReference type="Pfam" id="PF11706">
    <property type="entry name" value="zf-CGNR"/>
    <property type="match status" value="1"/>
</dbReference>
<evidence type="ECO:0000313" key="2">
    <source>
        <dbReference type="EMBL" id="PLT74647.1"/>
    </source>
</evidence>
<comment type="caution">
    <text evidence="2">The sequence shown here is derived from an EMBL/GenBank/DDBJ whole genome shotgun (WGS) entry which is preliminary data.</text>
</comment>
<organism evidence="2 3">
    <name type="scientific">Mediterraneibacter gnavus</name>
    <name type="common">Ruminococcus gnavus</name>
    <dbReference type="NCBI Taxonomy" id="33038"/>
    <lineage>
        <taxon>Bacteria</taxon>
        <taxon>Bacillati</taxon>
        <taxon>Bacillota</taxon>
        <taxon>Clostridia</taxon>
        <taxon>Lachnospirales</taxon>
        <taxon>Lachnospiraceae</taxon>
        <taxon>Mediterraneibacter</taxon>
    </lineage>
</organism>
<reference evidence="2 3" key="1">
    <citation type="journal article" date="2017" name="Genome Med.">
        <title>A novel Ruminococcus gnavus clade enriched in inflammatory bowel disease patients.</title>
        <authorList>
            <person name="Hall A.B."/>
            <person name="Yassour M."/>
            <person name="Sauk J."/>
            <person name="Garner A."/>
            <person name="Jiang X."/>
            <person name="Arthur T."/>
            <person name="Lagoudas G.K."/>
            <person name="Vatanen T."/>
            <person name="Fornelos N."/>
            <person name="Wilson R."/>
            <person name="Bertha M."/>
            <person name="Cohen M."/>
            <person name="Garber J."/>
            <person name="Khalili H."/>
            <person name="Gevers D."/>
            <person name="Ananthakrishnan A.N."/>
            <person name="Kugathasan S."/>
            <person name="Lander E.S."/>
            <person name="Blainey P."/>
            <person name="Vlamakis H."/>
            <person name="Xavier R.J."/>
            <person name="Huttenhower C."/>
        </authorList>
    </citation>
    <scope>NUCLEOTIDE SEQUENCE [LARGE SCALE GENOMIC DNA]</scope>
    <source>
        <strain evidence="2 3">RJX1125</strain>
    </source>
</reference>
<accession>A0A2N5PHQ7</accession>